<protein>
    <submittedName>
        <fullName evidence="2">Uncharacterized protein</fullName>
    </submittedName>
</protein>
<name>A0AAU7NK17_PEDPE</name>
<feature type="compositionally biased region" description="Low complexity" evidence="1">
    <location>
        <begin position="23"/>
        <end position="33"/>
    </location>
</feature>
<accession>A0AAU7NK17</accession>
<reference evidence="2" key="1">
    <citation type="submission" date="2014-02" db="EMBL/GenBank/DDBJ databases">
        <authorList>
            <person name="Zhao D."/>
            <person name="Dong X."/>
            <person name="Li Y."/>
            <person name="Lv L."/>
            <person name="Zhao D."/>
            <person name="Gao Y."/>
            <person name="Wang Y."/>
            <person name="Li Y."/>
        </authorList>
    </citation>
    <scope>NUCLEOTIDE SEQUENCE</scope>
    <source>
        <strain evidence="2">CGMCC 7049</strain>
    </source>
</reference>
<dbReference type="AlphaFoldDB" id="A0AAU7NK17"/>
<evidence type="ECO:0000256" key="1">
    <source>
        <dbReference type="SAM" id="MobiDB-lite"/>
    </source>
</evidence>
<gene>
    <name evidence="2" type="ORF">BB06_06915</name>
</gene>
<dbReference type="EMBL" id="CP157400">
    <property type="protein sequence ID" value="XBS07951.1"/>
    <property type="molecule type" value="Genomic_DNA"/>
</dbReference>
<reference evidence="2" key="2">
    <citation type="submission" date="2024-05" db="EMBL/GenBank/DDBJ databases">
        <authorList>
            <person name="Chen H."/>
        </authorList>
    </citation>
    <scope>NUCLEOTIDE SEQUENCE</scope>
    <source>
        <strain evidence="2">CGMCC 7049</strain>
    </source>
</reference>
<feature type="region of interest" description="Disordered" evidence="1">
    <location>
        <begin position="22"/>
        <end position="51"/>
    </location>
</feature>
<sequence>MGTLRTIHLAVLKLQSHILLKVPSPSSSSSSSSSEEESSQDQSTTTSPLTFDEGMQILQQSVYKDYINDSPQLVSNDNHKLVISAYAGAKGINYFTLTLFGSNQVKIHAEFGTLDGGKFTNLHDVDAPEYQTVTRPNATASTSSNDNDSSSTIQSVPAKFIGKWKKTDSFKTESDGKKYEYAKLFHATSNSILLGETYTDCYKYTVSSCKSLGPNDYAVETKVPITNESQTIYLHYYSKDKIGEKFNSSDDFTIFDSRAPVLNYDASEW</sequence>
<organism evidence="2">
    <name type="scientific">Pediococcus pentosaceus CGMCC 7049</name>
    <dbReference type="NCBI Taxonomy" id="1460385"/>
    <lineage>
        <taxon>Bacteria</taxon>
        <taxon>Bacillati</taxon>
        <taxon>Bacillota</taxon>
        <taxon>Bacilli</taxon>
        <taxon>Lactobacillales</taxon>
        <taxon>Lactobacillaceae</taxon>
        <taxon>Pediococcus</taxon>
    </lineage>
</organism>
<proteinExistence type="predicted"/>
<evidence type="ECO:0000313" key="2">
    <source>
        <dbReference type="EMBL" id="XBS07951.1"/>
    </source>
</evidence>
<dbReference type="RefSeq" id="WP_349430913.1">
    <property type="nucleotide sequence ID" value="NZ_CP157400.1"/>
</dbReference>